<evidence type="ECO:0000313" key="9">
    <source>
        <dbReference type="EMBL" id="PTQ54439.1"/>
    </source>
</evidence>
<dbReference type="Pfam" id="PF00108">
    <property type="entry name" value="Thiolase_N"/>
    <property type="match status" value="1"/>
</dbReference>
<dbReference type="GO" id="GO:0016747">
    <property type="term" value="F:acyltransferase activity, transferring groups other than amino-acyl groups"/>
    <property type="evidence" value="ECO:0007669"/>
    <property type="project" value="InterPro"/>
</dbReference>
<dbReference type="InterPro" id="IPR020613">
    <property type="entry name" value="Thiolase_CS"/>
</dbReference>
<proteinExistence type="predicted"/>
<gene>
    <name evidence="9" type="ORF">HSCHL_0358</name>
</gene>
<reference evidence="9 10" key="1">
    <citation type="submission" date="2017-08" db="EMBL/GenBank/DDBJ databases">
        <title>Burning lignite coal seam in the remote Altai Mountains harbors a hydrogen-driven thermophilic microbial community.</title>
        <authorList>
            <person name="Kadnikov V.V."/>
            <person name="Mardanov A.V."/>
            <person name="Ivasenko D."/>
            <person name="Beletsky A.V."/>
            <person name="Karnachuk O.V."/>
            <person name="Ravin N.V."/>
        </authorList>
    </citation>
    <scope>NUCLEOTIDE SEQUENCE [LARGE SCALE GENOMIC DNA]</scope>
    <source>
        <strain evidence="9">AL33</strain>
    </source>
</reference>
<dbReference type="SUPFAM" id="SSF53901">
    <property type="entry name" value="Thiolase-like"/>
    <property type="match status" value="1"/>
</dbReference>
<dbReference type="PANTHER" id="PTHR42870:SF1">
    <property type="entry name" value="NON-SPECIFIC LIPID-TRANSFER PROTEIN-LIKE 2"/>
    <property type="match status" value="1"/>
</dbReference>
<dbReference type="InterPro" id="IPR002155">
    <property type="entry name" value="Thiolase"/>
</dbReference>
<keyword evidence="4" id="KW-0445">Lipid transport</keyword>
<dbReference type="PIRSF" id="PIRSF000429">
    <property type="entry name" value="Ac-CoA_Ac_transf"/>
    <property type="match status" value="1"/>
</dbReference>
<dbReference type="EC" id="2.3.1.176" evidence="1"/>
<feature type="domain" description="Thiolase N-terminal" evidence="7">
    <location>
        <begin position="21"/>
        <end position="241"/>
    </location>
</feature>
<name>A0A2T5GE33_HYDSH</name>
<evidence type="ECO:0000259" key="7">
    <source>
        <dbReference type="Pfam" id="PF00108"/>
    </source>
</evidence>
<feature type="domain" description="Thiolase C-terminal" evidence="8">
    <location>
        <begin position="258"/>
        <end position="401"/>
    </location>
</feature>
<sequence length="403" mass="41866">MNVRQEVLAHGHREGNRMRRVSVVGVGCTRFGKLSGRSVKELALEACREALADAGVAPHQVEAFYLSNFAGGTLARQEMLAPIVAGALGLGSIPATRVEGACASGGIALRLGFLMIASGVCDVALVAGVEKMTEASTEEVTAALSAAADRQAEGSTGLTFPGFFAAVAHRYMHEHGATPDHLAAVALKNRANAQRNPRAHFYGKPASLDEIRQSRLVADPLRLYDCSPISDGACAVVLVASERVQEFTGRPVDILGSGQATGSTTLQEMDDLCSLEAVVQAARQAYEQAGVGPEEVDVAEVHDCFSIAELIALEDLGLMPRGEAGPRTAAGETRVGGRVAVNPSGGLLSKGHPIGATGLAQVFEIVRQLRGEADNPVPNARIGLTHNVGGTGGVATVHIFGAR</sequence>
<dbReference type="Pfam" id="PF22691">
    <property type="entry name" value="Thiolase_C_1"/>
    <property type="match status" value="1"/>
</dbReference>
<dbReference type="RefSeq" id="WP_272999671.1">
    <property type="nucleotide sequence ID" value="NZ_PEBV01000004.1"/>
</dbReference>
<evidence type="ECO:0000256" key="1">
    <source>
        <dbReference type="ARBA" id="ARBA00012352"/>
    </source>
</evidence>
<dbReference type="GO" id="GO:0008289">
    <property type="term" value="F:lipid binding"/>
    <property type="evidence" value="ECO:0007669"/>
    <property type="project" value="UniProtKB-KW"/>
</dbReference>
<dbReference type="AlphaFoldDB" id="A0A2T5GE33"/>
<dbReference type="Proteomes" id="UP000244180">
    <property type="component" value="Unassembled WGS sequence"/>
</dbReference>
<dbReference type="PROSITE" id="PS00737">
    <property type="entry name" value="THIOLASE_2"/>
    <property type="match status" value="1"/>
</dbReference>
<evidence type="ECO:0000256" key="3">
    <source>
        <dbReference type="ARBA" id="ARBA00022679"/>
    </source>
</evidence>
<evidence type="ECO:0000256" key="5">
    <source>
        <dbReference type="ARBA" id="ARBA00023121"/>
    </source>
</evidence>
<dbReference type="CDD" id="cd00829">
    <property type="entry name" value="SCP-x_thiolase"/>
    <property type="match status" value="1"/>
</dbReference>
<dbReference type="Gene3D" id="3.40.47.10">
    <property type="match status" value="1"/>
</dbReference>
<keyword evidence="3" id="KW-0808">Transferase</keyword>
<protein>
    <recommendedName>
        <fullName evidence="1">propanoyl-CoA C-acyltransferase</fullName>
        <ecNumber evidence="1">2.3.1.176</ecNumber>
    </recommendedName>
    <alternativeName>
        <fullName evidence="6">Propanoyl-CoA C-acyltransferase</fullName>
    </alternativeName>
</protein>
<organism evidence="9 10">
    <name type="scientific">Hydrogenibacillus schlegelii</name>
    <name type="common">Bacillus schlegelii</name>
    <dbReference type="NCBI Taxonomy" id="1484"/>
    <lineage>
        <taxon>Bacteria</taxon>
        <taxon>Bacillati</taxon>
        <taxon>Bacillota</taxon>
        <taxon>Bacilli</taxon>
        <taxon>Bacillales</taxon>
        <taxon>Bacillales Family X. Incertae Sedis</taxon>
        <taxon>Hydrogenibacillus</taxon>
    </lineage>
</organism>
<evidence type="ECO:0000259" key="8">
    <source>
        <dbReference type="Pfam" id="PF22691"/>
    </source>
</evidence>
<dbReference type="PANTHER" id="PTHR42870">
    <property type="entry name" value="ACETYL-COA C-ACETYLTRANSFERASE"/>
    <property type="match status" value="1"/>
</dbReference>
<dbReference type="NCBIfam" id="NF004720">
    <property type="entry name" value="PRK06064.1"/>
    <property type="match status" value="1"/>
</dbReference>
<evidence type="ECO:0000313" key="10">
    <source>
        <dbReference type="Proteomes" id="UP000244180"/>
    </source>
</evidence>
<keyword evidence="5" id="KW-0446">Lipid-binding</keyword>
<dbReference type="EMBL" id="PEBV01000004">
    <property type="protein sequence ID" value="PTQ54439.1"/>
    <property type="molecule type" value="Genomic_DNA"/>
</dbReference>
<evidence type="ECO:0000256" key="6">
    <source>
        <dbReference type="ARBA" id="ARBA00032316"/>
    </source>
</evidence>
<keyword evidence="2" id="KW-0813">Transport</keyword>
<accession>A0A2T5GE33</accession>
<dbReference type="InterPro" id="IPR055140">
    <property type="entry name" value="Thiolase_C_2"/>
</dbReference>
<comment type="caution">
    <text evidence="9">The sequence shown here is derived from an EMBL/GenBank/DDBJ whole genome shotgun (WGS) entry which is preliminary data.</text>
</comment>
<evidence type="ECO:0000256" key="4">
    <source>
        <dbReference type="ARBA" id="ARBA00023055"/>
    </source>
</evidence>
<dbReference type="GO" id="GO:0006869">
    <property type="term" value="P:lipid transport"/>
    <property type="evidence" value="ECO:0007669"/>
    <property type="project" value="UniProtKB-KW"/>
</dbReference>
<evidence type="ECO:0000256" key="2">
    <source>
        <dbReference type="ARBA" id="ARBA00022448"/>
    </source>
</evidence>
<dbReference type="InterPro" id="IPR020616">
    <property type="entry name" value="Thiolase_N"/>
</dbReference>
<dbReference type="InterPro" id="IPR016039">
    <property type="entry name" value="Thiolase-like"/>
</dbReference>